<keyword evidence="1" id="KW-0812">Transmembrane</keyword>
<evidence type="ECO:0000313" key="2">
    <source>
        <dbReference type="EMBL" id="CEK52372.1"/>
    </source>
</evidence>
<organism evidence="2">
    <name type="scientific">Arion vulgaris</name>
    <dbReference type="NCBI Taxonomy" id="1028688"/>
    <lineage>
        <taxon>Eukaryota</taxon>
        <taxon>Metazoa</taxon>
        <taxon>Spiralia</taxon>
        <taxon>Lophotrochozoa</taxon>
        <taxon>Mollusca</taxon>
        <taxon>Gastropoda</taxon>
        <taxon>Heterobranchia</taxon>
        <taxon>Euthyneura</taxon>
        <taxon>Panpulmonata</taxon>
        <taxon>Eupulmonata</taxon>
        <taxon>Stylommatophora</taxon>
        <taxon>Helicina</taxon>
        <taxon>Arionoidea</taxon>
        <taxon>Arionidae</taxon>
        <taxon>Arion</taxon>
    </lineage>
</organism>
<dbReference type="AlphaFoldDB" id="A0A0B6Y7Q7"/>
<protein>
    <submittedName>
        <fullName evidence="2">Uncharacterized protein</fullName>
    </submittedName>
</protein>
<keyword evidence="1" id="KW-0472">Membrane</keyword>
<name>A0A0B6Y7Q7_9EUPU</name>
<feature type="transmembrane region" description="Helical" evidence="1">
    <location>
        <begin position="59"/>
        <end position="84"/>
    </location>
</feature>
<proteinExistence type="predicted"/>
<gene>
    <name evidence="2" type="primary">ORF16521</name>
</gene>
<keyword evidence="1" id="KW-1133">Transmembrane helix</keyword>
<evidence type="ECO:0000256" key="1">
    <source>
        <dbReference type="SAM" id="Phobius"/>
    </source>
</evidence>
<accession>A0A0B6Y7Q7</accession>
<sequence>MRKTGRGNGQKDLEQLRSHHHQQQLRQFLLQSSLILTMRQRKEKELNDLVLLHNTEREAMILCSPFLLMSMLYSYVFLCSAIAICLEGHLDEFLVHVQHIFNKDIQTF</sequence>
<reference evidence="2" key="1">
    <citation type="submission" date="2014-12" db="EMBL/GenBank/DDBJ databases">
        <title>Insight into the proteome of Arion vulgaris.</title>
        <authorList>
            <person name="Aradska J."/>
            <person name="Bulat T."/>
            <person name="Smidak R."/>
            <person name="Sarate P."/>
            <person name="Gangsoo J."/>
            <person name="Sialana F."/>
            <person name="Bilban M."/>
            <person name="Lubec G."/>
        </authorList>
    </citation>
    <scope>NUCLEOTIDE SEQUENCE</scope>
    <source>
        <tissue evidence="2">Skin</tissue>
    </source>
</reference>
<dbReference type="EMBL" id="HACG01005507">
    <property type="protein sequence ID" value="CEK52372.1"/>
    <property type="molecule type" value="Transcribed_RNA"/>
</dbReference>